<comment type="similarity">
    <text evidence="15">Belongs to the Dus family. Dus4 subfamily.</text>
</comment>
<evidence type="ECO:0000256" key="15">
    <source>
        <dbReference type="ARBA" id="ARBA00060741"/>
    </source>
</evidence>
<keyword evidence="5" id="KW-0819">tRNA processing</keyword>
<dbReference type="AlphaFoldDB" id="A0A1E3NSD8"/>
<dbReference type="InterPro" id="IPR035587">
    <property type="entry name" value="DUS-like_FMN-bd"/>
</dbReference>
<comment type="catalytic activity">
    <reaction evidence="13">
        <text>5,6-dihydrouridine(20b) in tRNA + NAD(+) = uridine(20b) in tRNA + NADH + H(+)</text>
        <dbReference type="Rhea" id="RHEA:53352"/>
        <dbReference type="Rhea" id="RHEA-COMP:13537"/>
        <dbReference type="Rhea" id="RHEA-COMP:13538"/>
        <dbReference type="ChEBI" id="CHEBI:15378"/>
        <dbReference type="ChEBI" id="CHEBI:57540"/>
        <dbReference type="ChEBI" id="CHEBI:57945"/>
        <dbReference type="ChEBI" id="CHEBI:65315"/>
        <dbReference type="ChEBI" id="CHEBI:74443"/>
        <dbReference type="EC" id="1.3.1.90"/>
    </reaction>
    <physiologicalReaction direction="right-to-left" evidence="13">
        <dbReference type="Rhea" id="RHEA:53354"/>
    </physiologicalReaction>
</comment>
<evidence type="ECO:0000313" key="21">
    <source>
        <dbReference type="Proteomes" id="UP000094455"/>
    </source>
</evidence>
<comment type="cofactor">
    <cofactor evidence="1">
        <name>FMN</name>
        <dbReference type="ChEBI" id="CHEBI:58210"/>
    </cofactor>
</comment>
<evidence type="ECO:0000256" key="10">
    <source>
        <dbReference type="ARBA" id="ARBA00049447"/>
    </source>
</evidence>
<keyword evidence="3" id="KW-0288">FMN</keyword>
<dbReference type="GO" id="GO:0006397">
    <property type="term" value="P:mRNA processing"/>
    <property type="evidence" value="ECO:0007669"/>
    <property type="project" value="UniProtKB-KW"/>
</dbReference>
<sequence>MATSNVIIGAKPVVANDVEDAVREQEQDGENEHVRSEINSSVIPNMMHVKPRNPDDKPINIIRRYQKEGRPVFVAGPMVRYSKLPFRKLVRDYKCDIVYSPMILAREFVRNENARLSDFTTNNSDRPLIVQVGVNNVTDLLRFVEMVQPYVDGIGINCGCPIKEQVREGIGAALMSNRQLVSEMVYEVKKRWGDDICIETKIRVHDDINETIDFVKSVEKAGVDFITVHGRTKNTRSSQPANFDKIRIVKENVSVPVIANGDCFSLKDAYEIRELTKCDGIMAVRGVLNNPAMFAGYEKCPWGAIEKFWDYATAYGLPFRLVQHHLSCMMEGLIERKTLIGLNECNDLIGLLEWFDQRYDLKRPGEEGFGTSVSVPIREDRSKMANL</sequence>
<dbReference type="GO" id="GO:0050660">
    <property type="term" value="F:flavin adenine dinucleotide binding"/>
    <property type="evidence" value="ECO:0007669"/>
    <property type="project" value="InterPro"/>
</dbReference>
<keyword evidence="8" id="KW-0520">NAD</keyword>
<dbReference type="SUPFAM" id="SSF51395">
    <property type="entry name" value="FMN-linked oxidoreductases"/>
    <property type="match status" value="1"/>
</dbReference>
<keyword evidence="4" id="KW-0507">mRNA processing</keyword>
<dbReference type="GeneID" id="30177078"/>
<proteinExistence type="inferred from homology"/>
<dbReference type="Proteomes" id="UP000094455">
    <property type="component" value="Unassembled WGS sequence"/>
</dbReference>
<evidence type="ECO:0000256" key="6">
    <source>
        <dbReference type="ARBA" id="ARBA00022857"/>
    </source>
</evidence>
<dbReference type="PROSITE" id="PS01136">
    <property type="entry name" value="UPF0034"/>
    <property type="match status" value="1"/>
</dbReference>
<dbReference type="GO" id="GO:0102266">
    <property type="term" value="F:tRNA-dihydrouridine20a synthase activity"/>
    <property type="evidence" value="ECO:0007669"/>
    <property type="project" value="UniProtKB-EC"/>
</dbReference>
<dbReference type="EMBL" id="KV454001">
    <property type="protein sequence ID" value="ODQ48970.1"/>
    <property type="molecule type" value="Genomic_DNA"/>
</dbReference>
<keyword evidence="7" id="KW-0560">Oxidoreductase</keyword>
<evidence type="ECO:0000256" key="4">
    <source>
        <dbReference type="ARBA" id="ARBA00022664"/>
    </source>
</evidence>
<dbReference type="Pfam" id="PF01207">
    <property type="entry name" value="Dus"/>
    <property type="match status" value="1"/>
</dbReference>
<organism evidence="20 21">
    <name type="scientific">Pichia membranifaciens NRRL Y-2026</name>
    <dbReference type="NCBI Taxonomy" id="763406"/>
    <lineage>
        <taxon>Eukaryota</taxon>
        <taxon>Fungi</taxon>
        <taxon>Dikarya</taxon>
        <taxon>Ascomycota</taxon>
        <taxon>Saccharomycotina</taxon>
        <taxon>Pichiomycetes</taxon>
        <taxon>Pichiales</taxon>
        <taxon>Pichiaceae</taxon>
        <taxon>Pichia</taxon>
    </lineage>
</organism>
<protein>
    <recommendedName>
        <fullName evidence="17">tRNA-dihydrouridine(20a/20b) synthase [NAD(P)+]</fullName>
        <ecNumber evidence="16">1.3.1.90</ecNumber>
    </recommendedName>
    <alternativeName>
        <fullName evidence="18">tRNA-dihydrouridine synthase 4</fullName>
    </alternativeName>
</protein>
<evidence type="ECO:0000256" key="18">
    <source>
        <dbReference type="ARBA" id="ARBA00078338"/>
    </source>
</evidence>
<keyword evidence="2" id="KW-0285">Flavoprotein</keyword>
<dbReference type="GO" id="GO:0106414">
    <property type="term" value="F:mRNA dihydrouridine synthase activity"/>
    <property type="evidence" value="ECO:0007669"/>
    <property type="project" value="RHEA"/>
</dbReference>
<evidence type="ECO:0000256" key="3">
    <source>
        <dbReference type="ARBA" id="ARBA00022643"/>
    </source>
</evidence>
<evidence type="ECO:0000256" key="7">
    <source>
        <dbReference type="ARBA" id="ARBA00023002"/>
    </source>
</evidence>
<evidence type="ECO:0000256" key="11">
    <source>
        <dbReference type="ARBA" id="ARBA00050434"/>
    </source>
</evidence>
<dbReference type="Gene3D" id="3.20.20.70">
    <property type="entry name" value="Aldolase class I"/>
    <property type="match status" value="1"/>
</dbReference>
<dbReference type="RefSeq" id="XP_019020083.1">
    <property type="nucleotide sequence ID" value="XM_019160391.1"/>
</dbReference>
<dbReference type="STRING" id="763406.A0A1E3NSD8"/>
<comment type="catalytic activity">
    <reaction evidence="10">
        <text>a 5,6-dihydrouridine in mRNA + NADP(+) = a uridine in mRNA + NADPH + H(+)</text>
        <dbReference type="Rhea" id="RHEA:69855"/>
        <dbReference type="Rhea" id="RHEA-COMP:14658"/>
        <dbReference type="Rhea" id="RHEA-COMP:17789"/>
        <dbReference type="ChEBI" id="CHEBI:15378"/>
        <dbReference type="ChEBI" id="CHEBI:57783"/>
        <dbReference type="ChEBI" id="CHEBI:58349"/>
        <dbReference type="ChEBI" id="CHEBI:65315"/>
        <dbReference type="ChEBI" id="CHEBI:74443"/>
    </reaction>
    <physiologicalReaction direction="right-to-left" evidence="10">
        <dbReference type="Rhea" id="RHEA:69857"/>
    </physiologicalReaction>
</comment>
<evidence type="ECO:0000313" key="20">
    <source>
        <dbReference type="EMBL" id="ODQ48970.1"/>
    </source>
</evidence>
<evidence type="ECO:0000256" key="1">
    <source>
        <dbReference type="ARBA" id="ARBA00001917"/>
    </source>
</evidence>
<evidence type="ECO:0000256" key="14">
    <source>
        <dbReference type="ARBA" id="ARBA00052996"/>
    </source>
</evidence>
<dbReference type="InterPro" id="IPR013785">
    <property type="entry name" value="Aldolase_TIM"/>
</dbReference>
<evidence type="ECO:0000256" key="12">
    <source>
        <dbReference type="ARBA" id="ARBA00051779"/>
    </source>
</evidence>
<feature type="domain" description="DUS-like FMN-binding" evidence="19">
    <location>
        <begin position="74"/>
        <end position="339"/>
    </location>
</feature>
<keyword evidence="6" id="KW-0521">NADP</keyword>
<keyword evidence="21" id="KW-1185">Reference proteome</keyword>
<evidence type="ECO:0000256" key="9">
    <source>
        <dbReference type="ARBA" id="ARBA00048342"/>
    </source>
</evidence>
<evidence type="ECO:0000256" key="16">
    <source>
        <dbReference type="ARBA" id="ARBA00066483"/>
    </source>
</evidence>
<evidence type="ECO:0000256" key="17">
    <source>
        <dbReference type="ARBA" id="ARBA00071722"/>
    </source>
</evidence>
<dbReference type="PANTHER" id="PTHR11082:SF31">
    <property type="entry name" value="TRNA-DIHYDROURIDINE(20A_20B) SYNTHASE [NAD(P)+]-LIKE"/>
    <property type="match status" value="1"/>
</dbReference>
<evidence type="ECO:0000256" key="2">
    <source>
        <dbReference type="ARBA" id="ARBA00022630"/>
    </source>
</evidence>
<dbReference type="FunFam" id="3.20.20.70:FF:000159">
    <property type="entry name" value="tRNA-dihydrouridine synthase 4"/>
    <property type="match status" value="1"/>
</dbReference>
<evidence type="ECO:0000259" key="19">
    <source>
        <dbReference type="Pfam" id="PF01207"/>
    </source>
</evidence>
<accession>A0A1E3NSD8</accession>
<gene>
    <name evidence="20" type="ORF">PICMEDRAFT_14477</name>
</gene>
<evidence type="ECO:0000256" key="13">
    <source>
        <dbReference type="ARBA" id="ARBA00051932"/>
    </source>
</evidence>
<evidence type="ECO:0000256" key="5">
    <source>
        <dbReference type="ARBA" id="ARBA00022694"/>
    </source>
</evidence>
<name>A0A1E3NSD8_9ASCO</name>
<dbReference type="OrthoDB" id="9977870at2759"/>
<dbReference type="InterPro" id="IPR018517">
    <property type="entry name" value="tRNA_hU_synthase_CS"/>
</dbReference>
<dbReference type="PANTHER" id="PTHR11082">
    <property type="entry name" value="TRNA-DIHYDROURIDINE SYNTHASE"/>
    <property type="match status" value="1"/>
</dbReference>
<dbReference type="EC" id="1.3.1.90" evidence="16"/>
<evidence type="ECO:0000256" key="8">
    <source>
        <dbReference type="ARBA" id="ARBA00023027"/>
    </source>
</evidence>
<comment type="catalytic activity">
    <reaction evidence="14">
        <text>5,6-dihydrouridine(20a) in tRNA + NADP(+) = uridine(20a) in tRNA + NADPH + H(+)</text>
        <dbReference type="Rhea" id="RHEA:53344"/>
        <dbReference type="Rhea" id="RHEA-COMP:13535"/>
        <dbReference type="Rhea" id="RHEA-COMP:13536"/>
        <dbReference type="ChEBI" id="CHEBI:15378"/>
        <dbReference type="ChEBI" id="CHEBI:57783"/>
        <dbReference type="ChEBI" id="CHEBI:58349"/>
        <dbReference type="ChEBI" id="CHEBI:65315"/>
        <dbReference type="ChEBI" id="CHEBI:74443"/>
        <dbReference type="EC" id="1.3.1.90"/>
    </reaction>
    <physiologicalReaction direction="right-to-left" evidence="14">
        <dbReference type="Rhea" id="RHEA:53346"/>
    </physiologicalReaction>
</comment>
<comment type="catalytic activity">
    <reaction evidence="11">
        <text>5,6-dihydrouridine(20b) in tRNA + NADP(+) = uridine(20b) in tRNA + NADPH + H(+)</text>
        <dbReference type="Rhea" id="RHEA:53356"/>
        <dbReference type="Rhea" id="RHEA-COMP:13537"/>
        <dbReference type="Rhea" id="RHEA-COMP:13538"/>
        <dbReference type="ChEBI" id="CHEBI:15378"/>
        <dbReference type="ChEBI" id="CHEBI:57783"/>
        <dbReference type="ChEBI" id="CHEBI:58349"/>
        <dbReference type="ChEBI" id="CHEBI:65315"/>
        <dbReference type="ChEBI" id="CHEBI:74443"/>
        <dbReference type="EC" id="1.3.1.90"/>
    </reaction>
    <physiologicalReaction direction="right-to-left" evidence="11">
        <dbReference type="Rhea" id="RHEA:53358"/>
    </physiologicalReaction>
</comment>
<comment type="catalytic activity">
    <reaction evidence="12">
        <text>5,6-dihydrouridine(20a) in tRNA + NAD(+) = uridine(20a) in tRNA + NADH + H(+)</text>
        <dbReference type="Rhea" id="RHEA:53348"/>
        <dbReference type="Rhea" id="RHEA-COMP:13535"/>
        <dbReference type="Rhea" id="RHEA-COMP:13536"/>
        <dbReference type="ChEBI" id="CHEBI:15378"/>
        <dbReference type="ChEBI" id="CHEBI:57540"/>
        <dbReference type="ChEBI" id="CHEBI:57945"/>
        <dbReference type="ChEBI" id="CHEBI:65315"/>
        <dbReference type="ChEBI" id="CHEBI:74443"/>
        <dbReference type="EC" id="1.3.1.90"/>
    </reaction>
    <physiologicalReaction direction="right-to-left" evidence="12">
        <dbReference type="Rhea" id="RHEA:53350"/>
    </physiologicalReaction>
</comment>
<comment type="catalytic activity">
    <reaction evidence="9">
        <text>a 5,6-dihydrouridine in mRNA + NAD(+) = a uridine in mRNA + NADH + H(+)</text>
        <dbReference type="Rhea" id="RHEA:69851"/>
        <dbReference type="Rhea" id="RHEA-COMP:14658"/>
        <dbReference type="Rhea" id="RHEA-COMP:17789"/>
        <dbReference type="ChEBI" id="CHEBI:15378"/>
        <dbReference type="ChEBI" id="CHEBI:57540"/>
        <dbReference type="ChEBI" id="CHEBI:57945"/>
        <dbReference type="ChEBI" id="CHEBI:65315"/>
        <dbReference type="ChEBI" id="CHEBI:74443"/>
    </reaction>
    <physiologicalReaction direction="right-to-left" evidence="9">
        <dbReference type="Rhea" id="RHEA:69853"/>
    </physiologicalReaction>
</comment>
<reference evidence="20 21" key="1">
    <citation type="journal article" date="2016" name="Proc. Natl. Acad. Sci. U.S.A.">
        <title>Comparative genomics of biotechnologically important yeasts.</title>
        <authorList>
            <person name="Riley R."/>
            <person name="Haridas S."/>
            <person name="Wolfe K.H."/>
            <person name="Lopes M.R."/>
            <person name="Hittinger C.T."/>
            <person name="Goeker M."/>
            <person name="Salamov A.A."/>
            <person name="Wisecaver J.H."/>
            <person name="Long T.M."/>
            <person name="Calvey C.H."/>
            <person name="Aerts A.L."/>
            <person name="Barry K.W."/>
            <person name="Choi C."/>
            <person name="Clum A."/>
            <person name="Coughlan A.Y."/>
            <person name="Deshpande S."/>
            <person name="Douglass A.P."/>
            <person name="Hanson S.J."/>
            <person name="Klenk H.-P."/>
            <person name="LaButti K.M."/>
            <person name="Lapidus A."/>
            <person name="Lindquist E.A."/>
            <person name="Lipzen A.M."/>
            <person name="Meier-Kolthoff J.P."/>
            <person name="Ohm R.A."/>
            <person name="Otillar R.P."/>
            <person name="Pangilinan J.L."/>
            <person name="Peng Y."/>
            <person name="Rokas A."/>
            <person name="Rosa C.A."/>
            <person name="Scheuner C."/>
            <person name="Sibirny A.A."/>
            <person name="Slot J.C."/>
            <person name="Stielow J.B."/>
            <person name="Sun H."/>
            <person name="Kurtzman C.P."/>
            <person name="Blackwell M."/>
            <person name="Grigoriev I.V."/>
            <person name="Jeffries T.W."/>
        </authorList>
    </citation>
    <scope>NUCLEOTIDE SEQUENCE [LARGE SCALE GENOMIC DNA]</scope>
    <source>
        <strain evidence="20 21">NRRL Y-2026</strain>
    </source>
</reference>
<dbReference type="CDD" id="cd02801">
    <property type="entry name" value="DUS_like_FMN"/>
    <property type="match status" value="1"/>
</dbReference>
<dbReference type="GO" id="GO:0102267">
    <property type="term" value="F:tRNA-dihydrouridine20b synthase activity"/>
    <property type="evidence" value="ECO:0007669"/>
    <property type="project" value="EnsemblFungi"/>
</dbReference>